<evidence type="ECO:0000313" key="2">
    <source>
        <dbReference type="Proteomes" id="UP000054624"/>
    </source>
</evidence>
<dbReference type="EMBL" id="FCOI02000031">
    <property type="protein sequence ID" value="SAK88159.1"/>
    <property type="molecule type" value="Genomic_DNA"/>
</dbReference>
<gene>
    <name evidence="1" type="ORF">AWB76_06289</name>
</gene>
<sequence length="184" mass="20397">MAAKKRAQGDVKGTQWTHEELRILRGLKERGAVLKKHMHLLPGRTYEAAVYKQTHMAIKPISTSQRVRNLLSDGVERTAREIADTLGLARKTVSDLMRPATNPNGNQWAHVSRITESYPQLVYVIGPGENARYGDFLAANLADEEESDDVLDARHRSNAAWWPRADLVVVSAINAMVCTGRAAA</sequence>
<proteinExistence type="predicted"/>
<evidence type="ECO:0000313" key="1">
    <source>
        <dbReference type="EMBL" id="SAK88159.1"/>
    </source>
</evidence>
<accession>A0A158D0U3</accession>
<dbReference type="Proteomes" id="UP000054624">
    <property type="component" value="Unassembled WGS sequence"/>
</dbReference>
<dbReference type="RefSeq" id="WP_061163919.1">
    <property type="nucleotide sequence ID" value="NZ_FCOI02000031.1"/>
</dbReference>
<name>A0A158D0U3_9BURK</name>
<keyword evidence="2" id="KW-1185">Reference proteome</keyword>
<dbReference type="STRING" id="1777137.AWB76_06289"/>
<organism evidence="1 2">
    <name type="scientific">Caballeronia temeraria</name>
    <dbReference type="NCBI Taxonomy" id="1777137"/>
    <lineage>
        <taxon>Bacteria</taxon>
        <taxon>Pseudomonadati</taxon>
        <taxon>Pseudomonadota</taxon>
        <taxon>Betaproteobacteria</taxon>
        <taxon>Burkholderiales</taxon>
        <taxon>Burkholderiaceae</taxon>
        <taxon>Caballeronia</taxon>
    </lineage>
</organism>
<dbReference type="OrthoDB" id="9103679at2"/>
<protein>
    <submittedName>
        <fullName evidence="1">Uncharacterized protein</fullName>
    </submittedName>
</protein>
<dbReference type="AlphaFoldDB" id="A0A158D0U3"/>
<reference evidence="2" key="1">
    <citation type="submission" date="2016-01" db="EMBL/GenBank/DDBJ databases">
        <authorList>
            <person name="Peeters Charlotte."/>
        </authorList>
    </citation>
    <scope>NUCLEOTIDE SEQUENCE [LARGE SCALE GENOMIC DNA]</scope>
</reference>